<dbReference type="SUPFAM" id="SSF81296">
    <property type="entry name" value="E set domains"/>
    <property type="match status" value="1"/>
</dbReference>
<dbReference type="InterPro" id="IPR014756">
    <property type="entry name" value="Ig_E-set"/>
</dbReference>
<sequence>MKKMKFFSMAISLKSLFFLSLLFVSGSAGPNFQTNYLGEWKIHNPNAGVEAMHIQLLPTNKAIMFDATNLGPSNIQLQPPGNCRPIPDRPGQVDCWAHAVEYDVETAEVRPLKILSNAWCSAGGLTIDGSLMSVGGNEEGNRSVRILNPCQGCDFEERINALAGARWYSSQEKLEDGSFIIFGGRREFTYEYLPINSLTFTPRRLNLPFLGPSFDGVGTTDIQENNLYPFVHLLPDGTIFLFANRRSIIIDTKTDTVVRELPRIPGGARNQPATGMSALLPLKISNDGAPVQAEVIVCGGAKPEAADAVAANKGLWPALLDCGRISPMNPDANWAMENMPSRRIMGDFLLLPTAQALILNGAMEGISGWYNARNPNYTPLLYSPDLPLKHRFKSLAPTDIARMYHSSSAVLADGTVLVAGSNSNRKYVYSKKESEFPTELRVEKFSPPYLDPLLDTHRPTIAEGTSDKILSYGGQFSVEIHLEDAAGAEDLKLTLLHPPFTTHGYSQSQRMLVLEPVSYVNGVITAVAPASGKLAPPGYYILNVVHRGVPSRGMWVQIHE</sequence>
<name>A0A834LQP1_RHOSS</name>
<gene>
    <name evidence="5" type="ORF">RHSIM_Rhsim03G0239500</name>
</gene>
<dbReference type="AlphaFoldDB" id="A0A834LQP1"/>
<protein>
    <submittedName>
        <fullName evidence="5">Uncharacterized protein</fullName>
    </submittedName>
</protein>
<feature type="chain" id="PRO_5032314055" evidence="2">
    <location>
        <begin position="29"/>
        <end position="560"/>
    </location>
</feature>
<dbReference type="OrthoDB" id="2019572at2759"/>
<comment type="caution">
    <text evidence="5">The sequence shown here is derived from an EMBL/GenBank/DDBJ whole genome shotgun (WGS) entry which is preliminary data.</text>
</comment>
<dbReference type="PANTHER" id="PTHR32208">
    <property type="entry name" value="SECRETED PROTEIN-RELATED"/>
    <property type="match status" value="1"/>
</dbReference>
<evidence type="ECO:0000313" key="6">
    <source>
        <dbReference type="Proteomes" id="UP000626092"/>
    </source>
</evidence>
<dbReference type="Proteomes" id="UP000626092">
    <property type="component" value="Unassembled WGS sequence"/>
</dbReference>
<reference evidence="5" key="1">
    <citation type="submission" date="2019-11" db="EMBL/GenBank/DDBJ databases">
        <authorList>
            <person name="Liu Y."/>
            <person name="Hou J."/>
            <person name="Li T.-Q."/>
            <person name="Guan C.-H."/>
            <person name="Wu X."/>
            <person name="Wu H.-Z."/>
            <person name="Ling F."/>
            <person name="Zhang R."/>
            <person name="Shi X.-G."/>
            <person name="Ren J.-P."/>
            <person name="Chen E.-F."/>
            <person name="Sun J.-M."/>
        </authorList>
    </citation>
    <scope>NUCLEOTIDE SEQUENCE</scope>
    <source>
        <strain evidence="5">Adult_tree_wgs_1</strain>
        <tissue evidence="5">Leaves</tissue>
    </source>
</reference>
<dbReference type="EMBL" id="WJXA01000003">
    <property type="protein sequence ID" value="KAF7148825.1"/>
    <property type="molecule type" value="Genomic_DNA"/>
</dbReference>
<dbReference type="InterPro" id="IPR009880">
    <property type="entry name" value="Glyoxal_oxidase_N"/>
</dbReference>
<feature type="signal peptide" evidence="2">
    <location>
        <begin position="1"/>
        <end position="28"/>
    </location>
</feature>
<dbReference type="InterPro" id="IPR011043">
    <property type="entry name" value="Gal_Oxase/kelch_b-propeller"/>
</dbReference>
<dbReference type="SUPFAM" id="SSF50965">
    <property type="entry name" value="Galactose oxidase, central domain"/>
    <property type="match status" value="1"/>
</dbReference>
<dbReference type="Gene3D" id="2.60.40.10">
    <property type="entry name" value="Immunoglobulins"/>
    <property type="match status" value="1"/>
</dbReference>
<dbReference type="Gene3D" id="2.130.10.80">
    <property type="entry name" value="Galactose oxidase/kelch, beta-propeller"/>
    <property type="match status" value="1"/>
</dbReference>
<feature type="domain" description="Galactose oxidase-like Early set" evidence="4">
    <location>
        <begin position="458"/>
        <end position="558"/>
    </location>
</feature>
<dbReference type="PANTHER" id="PTHR32208:SF93">
    <property type="entry name" value="ALDEHYDE OXIDASE GLOX1"/>
    <property type="match status" value="1"/>
</dbReference>
<evidence type="ECO:0000256" key="1">
    <source>
        <dbReference type="ARBA" id="ARBA00022729"/>
    </source>
</evidence>
<keyword evidence="6" id="KW-1185">Reference proteome</keyword>
<organism evidence="5 6">
    <name type="scientific">Rhododendron simsii</name>
    <name type="common">Sims's rhododendron</name>
    <dbReference type="NCBI Taxonomy" id="118357"/>
    <lineage>
        <taxon>Eukaryota</taxon>
        <taxon>Viridiplantae</taxon>
        <taxon>Streptophyta</taxon>
        <taxon>Embryophyta</taxon>
        <taxon>Tracheophyta</taxon>
        <taxon>Spermatophyta</taxon>
        <taxon>Magnoliopsida</taxon>
        <taxon>eudicotyledons</taxon>
        <taxon>Gunneridae</taxon>
        <taxon>Pentapetalae</taxon>
        <taxon>asterids</taxon>
        <taxon>Ericales</taxon>
        <taxon>Ericaceae</taxon>
        <taxon>Ericoideae</taxon>
        <taxon>Rhodoreae</taxon>
        <taxon>Rhododendron</taxon>
    </lineage>
</organism>
<evidence type="ECO:0000313" key="5">
    <source>
        <dbReference type="EMBL" id="KAF7148825.1"/>
    </source>
</evidence>
<dbReference type="Pfam" id="PF07250">
    <property type="entry name" value="Glyoxal_oxid_N"/>
    <property type="match status" value="1"/>
</dbReference>
<evidence type="ECO:0000259" key="4">
    <source>
        <dbReference type="Pfam" id="PF09118"/>
    </source>
</evidence>
<evidence type="ECO:0000259" key="3">
    <source>
        <dbReference type="Pfam" id="PF07250"/>
    </source>
</evidence>
<feature type="domain" description="Glyoxal oxidase N-terminal" evidence="3">
    <location>
        <begin position="52"/>
        <end position="449"/>
    </location>
</feature>
<accession>A0A834LQP1</accession>
<evidence type="ECO:0000256" key="2">
    <source>
        <dbReference type="SAM" id="SignalP"/>
    </source>
</evidence>
<dbReference type="InterPro" id="IPR015202">
    <property type="entry name" value="GO-like_E_set"/>
</dbReference>
<proteinExistence type="predicted"/>
<dbReference type="CDD" id="cd02851">
    <property type="entry name" value="E_set_GO_C"/>
    <property type="match status" value="1"/>
</dbReference>
<dbReference type="InterPro" id="IPR013783">
    <property type="entry name" value="Ig-like_fold"/>
</dbReference>
<keyword evidence="1 2" id="KW-0732">Signal</keyword>
<dbReference type="Pfam" id="PF09118">
    <property type="entry name" value="GO-like_E_set"/>
    <property type="match status" value="1"/>
</dbReference>
<dbReference type="InterPro" id="IPR037293">
    <property type="entry name" value="Gal_Oxidase_central_sf"/>
</dbReference>